<evidence type="ECO:0000313" key="1">
    <source>
        <dbReference type="EMBL" id="MFC5723459.1"/>
    </source>
</evidence>
<proteinExistence type="predicted"/>
<comment type="caution">
    <text evidence="1">The sequence shown here is derived from an EMBL/GenBank/DDBJ whole genome shotgun (WGS) entry which is preliminary data.</text>
</comment>
<accession>A0ABW0Z8N4</accession>
<name>A0ABW0Z8N4_9ACTN</name>
<organism evidence="1 2">
    <name type="scientific">Streptomyces gamaensis</name>
    <dbReference type="NCBI Taxonomy" id="1763542"/>
    <lineage>
        <taxon>Bacteria</taxon>
        <taxon>Bacillati</taxon>
        <taxon>Actinomycetota</taxon>
        <taxon>Actinomycetes</taxon>
        <taxon>Kitasatosporales</taxon>
        <taxon>Streptomycetaceae</taxon>
        <taxon>Streptomyces</taxon>
    </lineage>
</organism>
<gene>
    <name evidence="1" type="ORF">ACFP1Z_25165</name>
</gene>
<protein>
    <submittedName>
        <fullName evidence="1">Uncharacterized protein</fullName>
    </submittedName>
</protein>
<sequence>MPRSPQLDHRSLEETNAAIRSFLAERRDRVLTRTEREAYERLRSQWLAAQRRRPGGEAR</sequence>
<evidence type="ECO:0000313" key="2">
    <source>
        <dbReference type="Proteomes" id="UP001596083"/>
    </source>
</evidence>
<keyword evidence="2" id="KW-1185">Reference proteome</keyword>
<dbReference type="EMBL" id="JBHSPB010000017">
    <property type="protein sequence ID" value="MFC5723459.1"/>
    <property type="molecule type" value="Genomic_DNA"/>
</dbReference>
<dbReference type="RefSeq" id="WP_390319689.1">
    <property type="nucleotide sequence ID" value="NZ_JBHSPB010000017.1"/>
</dbReference>
<reference evidence="2" key="1">
    <citation type="journal article" date="2019" name="Int. J. Syst. Evol. Microbiol.">
        <title>The Global Catalogue of Microorganisms (GCM) 10K type strain sequencing project: providing services to taxonomists for standard genome sequencing and annotation.</title>
        <authorList>
            <consortium name="The Broad Institute Genomics Platform"/>
            <consortium name="The Broad Institute Genome Sequencing Center for Infectious Disease"/>
            <person name="Wu L."/>
            <person name="Ma J."/>
        </authorList>
    </citation>
    <scope>NUCLEOTIDE SEQUENCE [LARGE SCALE GENOMIC DNA]</scope>
    <source>
        <strain evidence="2">CGMCC 4.7304</strain>
    </source>
</reference>
<dbReference type="Proteomes" id="UP001596083">
    <property type="component" value="Unassembled WGS sequence"/>
</dbReference>